<dbReference type="InterPro" id="IPR036938">
    <property type="entry name" value="PAP2/HPO_sf"/>
</dbReference>
<dbReference type="EMBL" id="JACHMH010000001">
    <property type="protein sequence ID" value="MBB4681567.1"/>
    <property type="molecule type" value="Genomic_DNA"/>
</dbReference>
<feature type="transmembrane region" description="Helical" evidence="2">
    <location>
        <begin position="130"/>
        <end position="150"/>
    </location>
</feature>
<reference evidence="4 5" key="1">
    <citation type="submission" date="2020-08" db="EMBL/GenBank/DDBJ databases">
        <title>Sequencing the genomes of 1000 actinobacteria strains.</title>
        <authorList>
            <person name="Klenk H.-P."/>
        </authorList>
    </citation>
    <scope>NUCLEOTIDE SEQUENCE [LARGE SCALE GENOMIC DNA]</scope>
    <source>
        <strain evidence="4 5">DSM 44230</strain>
    </source>
</reference>
<evidence type="ECO:0000313" key="4">
    <source>
        <dbReference type="EMBL" id="MBB4681567.1"/>
    </source>
</evidence>
<evidence type="ECO:0000256" key="1">
    <source>
        <dbReference type="SAM" id="MobiDB-lite"/>
    </source>
</evidence>
<feature type="transmembrane region" description="Helical" evidence="2">
    <location>
        <begin position="157"/>
        <end position="178"/>
    </location>
</feature>
<feature type="transmembrane region" description="Helical" evidence="2">
    <location>
        <begin position="70"/>
        <end position="86"/>
    </location>
</feature>
<evidence type="ECO:0000256" key="2">
    <source>
        <dbReference type="SAM" id="Phobius"/>
    </source>
</evidence>
<proteinExistence type="predicted"/>
<name>A0A7W7CHX2_9PSEU</name>
<feature type="compositionally biased region" description="Pro residues" evidence="1">
    <location>
        <begin position="285"/>
        <end position="310"/>
    </location>
</feature>
<dbReference type="AlphaFoldDB" id="A0A7W7CHX2"/>
<keyword evidence="5" id="KW-1185">Reference proteome</keyword>
<accession>A0A7W7CHX2</accession>
<gene>
    <name evidence="4" type="ORF">HNR67_007685</name>
</gene>
<evidence type="ECO:0000313" key="5">
    <source>
        <dbReference type="Proteomes" id="UP000533598"/>
    </source>
</evidence>
<dbReference type="Pfam" id="PF01569">
    <property type="entry name" value="PAP2"/>
    <property type="match status" value="1"/>
</dbReference>
<comment type="caution">
    <text evidence="4">The sequence shown here is derived from an EMBL/GenBank/DDBJ whole genome shotgun (WGS) entry which is preliminary data.</text>
</comment>
<dbReference type="RefSeq" id="WP_185008237.1">
    <property type="nucleotide sequence ID" value="NZ_BAAAUI010000014.1"/>
</dbReference>
<dbReference type="Proteomes" id="UP000533598">
    <property type="component" value="Unassembled WGS sequence"/>
</dbReference>
<dbReference type="InterPro" id="IPR000326">
    <property type="entry name" value="PAP2/HPO"/>
</dbReference>
<feature type="region of interest" description="Disordered" evidence="1">
    <location>
        <begin position="285"/>
        <end position="319"/>
    </location>
</feature>
<protein>
    <submittedName>
        <fullName evidence="4">Membrane-associated phospholipid phosphatase</fullName>
    </submittedName>
</protein>
<evidence type="ECO:0000259" key="3">
    <source>
        <dbReference type="SMART" id="SM00014"/>
    </source>
</evidence>
<feature type="domain" description="Phosphatidic acid phosphatase type 2/haloperoxidase" evidence="3">
    <location>
        <begin position="92"/>
        <end position="199"/>
    </location>
</feature>
<keyword evidence="2" id="KW-1133">Transmembrane helix</keyword>
<keyword evidence="2" id="KW-0472">Membrane</keyword>
<sequence length="331" mass="34805">MRPSSTSPAAAWRIALSVPLFLFAFIATYLQFVRTREGQRWENEVLAAGGRGTGWLRDRNSGLLEVMDDRPLLIGAVVGVILVALVGRRWWAGLAAVVGMGLTVAASQVLKLSLLERPRLQTGPLPSHNSFPSGHVSLAMALVLALLVVLPSRLRVLAAVPGALWVASVSTATMEAGWHRLSDTLGAGLLAATVCCLAVGLLLALGKARRAVYRPGPLGLVLGWVAAVVAAGWFLVRYGDVDATATEIAMAAAQSASVLIVLAVTALLRSVELLAPVVVRGDSPAPPPVVEPPLPGPRPGSLPGPMPGPLPGQRRVASPEELRYYRQQLVP</sequence>
<feature type="transmembrane region" description="Helical" evidence="2">
    <location>
        <begin position="184"/>
        <end position="205"/>
    </location>
</feature>
<feature type="transmembrane region" description="Helical" evidence="2">
    <location>
        <begin position="217"/>
        <end position="236"/>
    </location>
</feature>
<dbReference type="SUPFAM" id="SSF48317">
    <property type="entry name" value="Acid phosphatase/Vanadium-dependent haloperoxidase"/>
    <property type="match status" value="1"/>
</dbReference>
<feature type="transmembrane region" description="Helical" evidence="2">
    <location>
        <begin position="12"/>
        <end position="32"/>
    </location>
</feature>
<dbReference type="SMART" id="SM00014">
    <property type="entry name" value="acidPPc"/>
    <property type="match status" value="1"/>
</dbReference>
<feature type="transmembrane region" description="Helical" evidence="2">
    <location>
        <begin position="248"/>
        <end position="268"/>
    </location>
</feature>
<organism evidence="4 5">
    <name type="scientific">Crossiella cryophila</name>
    <dbReference type="NCBI Taxonomy" id="43355"/>
    <lineage>
        <taxon>Bacteria</taxon>
        <taxon>Bacillati</taxon>
        <taxon>Actinomycetota</taxon>
        <taxon>Actinomycetes</taxon>
        <taxon>Pseudonocardiales</taxon>
        <taxon>Pseudonocardiaceae</taxon>
        <taxon>Crossiella</taxon>
    </lineage>
</organism>
<dbReference type="Gene3D" id="1.20.144.10">
    <property type="entry name" value="Phosphatidic acid phosphatase type 2/haloperoxidase"/>
    <property type="match status" value="1"/>
</dbReference>
<keyword evidence="2" id="KW-0812">Transmembrane</keyword>